<proteinExistence type="predicted"/>
<comment type="caution">
    <text evidence="1">The sequence shown here is derived from an EMBL/GenBank/DDBJ whole genome shotgun (WGS) entry which is preliminary data.</text>
</comment>
<dbReference type="EMBL" id="JAJTWT010000004">
    <property type="protein sequence ID" value="MCE4538111.1"/>
    <property type="molecule type" value="Genomic_DNA"/>
</dbReference>
<name>A0ABS8XGZ4_9BURK</name>
<keyword evidence="2" id="KW-1185">Reference proteome</keyword>
<protein>
    <submittedName>
        <fullName evidence="1">Uncharacterized protein</fullName>
    </submittedName>
</protein>
<sequence length="261" mass="27909">MERLMCLQVSALGVAVEVAVNGLPVLRLPEGAPPRCLPVHEVLLAGENRISLTIAPPPPGLDGAAAQPRVAAAEQMAVARLLLVRQGRTPESPSTRELAAARWAVAAGESYEAPTTVHQDVNLPVGFPRWRWLDAPVMPASPRLDALLLSWLQKLAFELSRGRPDMLLACSRLKLDELGQAYQWPAGQAAERLKAGLQALHESGSLASLQPPTAADVILRPVAGGRLIDCLNALGEPALQVPSTTWPLRVAVVEGQVYVLR</sequence>
<dbReference type="RefSeq" id="WP_233392549.1">
    <property type="nucleotide sequence ID" value="NZ_JAJTWT010000004.1"/>
</dbReference>
<dbReference type="Proteomes" id="UP001201463">
    <property type="component" value="Unassembled WGS sequence"/>
</dbReference>
<organism evidence="1 2">
    <name type="scientific">Pelomonas caseinilytica</name>
    <dbReference type="NCBI Taxonomy" id="2906763"/>
    <lineage>
        <taxon>Bacteria</taxon>
        <taxon>Pseudomonadati</taxon>
        <taxon>Pseudomonadota</taxon>
        <taxon>Betaproteobacteria</taxon>
        <taxon>Burkholderiales</taxon>
        <taxon>Sphaerotilaceae</taxon>
        <taxon>Roseateles</taxon>
    </lineage>
</organism>
<gene>
    <name evidence="1" type="ORF">LXT12_12705</name>
</gene>
<evidence type="ECO:0000313" key="2">
    <source>
        <dbReference type="Proteomes" id="UP001201463"/>
    </source>
</evidence>
<reference evidence="1 2" key="1">
    <citation type="submission" date="2021-12" db="EMBL/GenBank/DDBJ databases">
        <title>Genome seq of p7.</title>
        <authorList>
            <person name="Seo T."/>
        </authorList>
    </citation>
    <scope>NUCLEOTIDE SEQUENCE [LARGE SCALE GENOMIC DNA]</scope>
    <source>
        <strain evidence="1 2">P7</strain>
    </source>
</reference>
<accession>A0ABS8XGZ4</accession>
<evidence type="ECO:0000313" key="1">
    <source>
        <dbReference type="EMBL" id="MCE4538111.1"/>
    </source>
</evidence>